<dbReference type="EMBL" id="OU015567">
    <property type="protein sequence ID" value="CAG5111847.1"/>
    <property type="molecule type" value="Genomic_DNA"/>
</dbReference>
<evidence type="ECO:0000313" key="4">
    <source>
        <dbReference type="Proteomes" id="UP001158576"/>
    </source>
</evidence>
<comment type="similarity">
    <text evidence="1">Belongs to the AAA ATPase family.</text>
</comment>
<dbReference type="SUPFAM" id="SSF52540">
    <property type="entry name" value="P-loop containing nucleoside triphosphate hydrolases"/>
    <property type="match status" value="1"/>
</dbReference>
<sequence>MDGCREDEDGKIVLLIGATNRPECLDEAARRRLTRRLYIPLPCHDARRQIINDLLKDQTHTLTPRDFDKLVEGTEGYSGADLNSLCREAALMPMKVIQKLGIQFQN</sequence>
<organism evidence="3 4">
    <name type="scientific">Oikopleura dioica</name>
    <name type="common">Tunicate</name>
    <dbReference type="NCBI Taxonomy" id="34765"/>
    <lineage>
        <taxon>Eukaryota</taxon>
        <taxon>Metazoa</taxon>
        <taxon>Chordata</taxon>
        <taxon>Tunicata</taxon>
        <taxon>Appendicularia</taxon>
        <taxon>Copelata</taxon>
        <taxon>Oikopleuridae</taxon>
        <taxon>Oikopleura</taxon>
    </lineage>
</organism>
<evidence type="ECO:0000313" key="3">
    <source>
        <dbReference type="EMBL" id="CAG5111847.1"/>
    </source>
</evidence>
<dbReference type="Proteomes" id="UP001158576">
    <property type="component" value="Chromosome 2"/>
</dbReference>
<protein>
    <submittedName>
        <fullName evidence="3">Oidioi.mRNA.OKI2018_I69.chr2.g6118.t1.cds</fullName>
    </submittedName>
</protein>
<name>A0ABN7T6S2_OIKDI</name>
<keyword evidence="4" id="KW-1185">Reference proteome</keyword>
<dbReference type="Gene3D" id="3.40.50.300">
    <property type="entry name" value="P-loop containing nucleotide triphosphate hydrolases"/>
    <property type="match status" value="1"/>
</dbReference>
<dbReference type="Pfam" id="PF17862">
    <property type="entry name" value="AAA_lid_3"/>
    <property type="match status" value="1"/>
</dbReference>
<dbReference type="InterPro" id="IPR050304">
    <property type="entry name" value="MT-severing_AAA_ATPase"/>
</dbReference>
<dbReference type="InterPro" id="IPR027417">
    <property type="entry name" value="P-loop_NTPase"/>
</dbReference>
<gene>
    <name evidence="3" type="ORF">OKIOD_LOCUS14883</name>
</gene>
<dbReference type="Gene3D" id="1.10.8.60">
    <property type="match status" value="1"/>
</dbReference>
<feature type="domain" description="AAA ATPase AAA+ lid" evidence="2">
    <location>
        <begin position="66"/>
        <end position="95"/>
    </location>
</feature>
<evidence type="ECO:0000256" key="1">
    <source>
        <dbReference type="ARBA" id="ARBA00006914"/>
    </source>
</evidence>
<dbReference type="InterPro" id="IPR041569">
    <property type="entry name" value="AAA_lid_3"/>
</dbReference>
<proteinExistence type="inferred from homology"/>
<accession>A0ABN7T6S2</accession>
<dbReference type="PANTHER" id="PTHR23074:SF17">
    <property type="entry name" value="FIDGETIN-LIKE PROTEIN 1"/>
    <property type="match status" value="1"/>
</dbReference>
<dbReference type="PROSITE" id="PS00674">
    <property type="entry name" value="AAA"/>
    <property type="match status" value="1"/>
</dbReference>
<dbReference type="PANTHER" id="PTHR23074">
    <property type="entry name" value="AAA DOMAIN-CONTAINING"/>
    <property type="match status" value="1"/>
</dbReference>
<evidence type="ECO:0000259" key="2">
    <source>
        <dbReference type="Pfam" id="PF17862"/>
    </source>
</evidence>
<dbReference type="InterPro" id="IPR003960">
    <property type="entry name" value="ATPase_AAA_CS"/>
</dbReference>
<reference evidence="3 4" key="1">
    <citation type="submission" date="2021-04" db="EMBL/GenBank/DDBJ databases">
        <authorList>
            <person name="Bliznina A."/>
        </authorList>
    </citation>
    <scope>NUCLEOTIDE SEQUENCE [LARGE SCALE GENOMIC DNA]</scope>
</reference>